<name>A0AAV7EV44_ARIFI</name>
<organism evidence="1 2">
    <name type="scientific">Aristolochia fimbriata</name>
    <name type="common">White veined hardy Dutchman's pipe vine</name>
    <dbReference type="NCBI Taxonomy" id="158543"/>
    <lineage>
        <taxon>Eukaryota</taxon>
        <taxon>Viridiplantae</taxon>
        <taxon>Streptophyta</taxon>
        <taxon>Embryophyta</taxon>
        <taxon>Tracheophyta</taxon>
        <taxon>Spermatophyta</taxon>
        <taxon>Magnoliopsida</taxon>
        <taxon>Magnoliidae</taxon>
        <taxon>Piperales</taxon>
        <taxon>Aristolochiaceae</taxon>
        <taxon>Aristolochia</taxon>
    </lineage>
</organism>
<proteinExistence type="predicted"/>
<dbReference type="EMBL" id="JAINDJ010000003">
    <property type="protein sequence ID" value="KAG9452359.1"/>
    <property type="molecule type" value="Genomic_DNA"/>
</dbReference>
<protein>
    <submittedName>
        <fullName evidence="1">Uncharacterized protein</fullName>
    </submittedName>
</protein>
<evidence type="ECO:0000313" key="1">
    <source>
        <dbReference type="EMBL" id="KAG9452359.1"/>
    </source>
</evidence>
<accession>A0AAV7EV44</accession>
<keyword evidence="2" id="KW-1185">Reference proteome</keyword>
<evidence type="ECO:0000313" key="2">
    <source>
        <dbReference type="Proteomes" id="UP000825729"/>
    </source>
</evidence>
<comment type="caution">
    <text evidence="1">The sequence shown here is derived from an EMBL/GenBank/DDBJ whole genome shotgun (WGS) entry which is preliminary data.</text>
</comment>
<dbReference type="AlphaFoldDB" id="A0AAV7EV44"/>
<reference evidence="1 2" key="1">
    <citation type="submission" date="2021-07" db="EMBL/GenBank/DDBJ databases">
        <title>The Aristolochia fimbriata genome: insights into angiosperm evolution, floral development and chemical biosynthesis.</title>
        <authorList>
            <person name="Jiao Y."/>
        </authorList>
    </citation>
    <scope>NUCLEOTIDE SEQUENCE [LARGE SCALE GENOMIC DNA]</scope>
    <source>
        <strain evidence="1">IBCAS-2021</strain>
        <tissue evidence="1">Leaf</tissue>
    </source>
</reference>
<sequence>MEIWVTPSVCSLLTSQSMALPGMPSLPRAKRRDIQPFCVNELALYWDVVHFNVRSQKHYIDELKSMTTEAPAEKTHVCQESLIIRETALCIEFQLKVI</sequence>
<gene>
    <name evidence="1" type="ORF">H6P81_005263</name>
</gene>
<dbReference type="Proteomes" id="UP000825729">
    <property type="component" value="Unassembled WGS sequence"/>
</dbReference>